<sequence length="233" mass="23772">MTPATGPAGDPAGDLGAAGRAVVAAGRAAVAAGLSPGTSGNISVRDGDVVLMSPTGARLDALTADSLSVLGLDGEPVAGPAPSKERWLHRAMYRRDPAARAVVHVHSPYAAAASCLPPWSPTSALAPLTPYFVMRVGQTPLVPYAAPGDRRQADTLESLEVPLRAALLQNHGPVVAGVDLDAAVDSAVELEEAARLTVLLSPARPRTLTEGEVLELAERHGSPWTPSAGGHTS</sequence>
<gene>
    <name evidence="4" type="ORF">GCM10023169_37300</name>
</gene>
<comment type="caution">
    <text evidence="4">The sequence shown here is derived from an EMBL/GenBank/DDBJ whole genome shotgun (WGS) entry which is preliminary data.</text>
</comment>
<accession>A0ABP8LP21</accession>
<dbReference type="PANTHER" id="PTHR22789:SF0">
    <property type="entry name" value="3-OXO-TETRONATE 4-PHOSPHATE DECARBOXYLASE-RELATED"/>
    <property type="match status" value="1"/>
</dbReference>
<dbReference type="InterPro" id="IPR001303">
    <property type="entry name" value="Aldolase_II/adducin_N"/>
</dbReference>
<dbReference type="InterPro" id="IPR036409">
    <property type="entry name" value="Aldolase_II/adducin_N_sf"/>
</dbReference>
<dbReference type="PANTHER" id="PTHR22789">
    <property type="entry name" value="FUCULOSE PHOSPHATE ALDOLASE"/>
    <property type="match status" value="1"/>
</dbReference>
<evidence type="ECO:0000259" key="3">
    <source>
        <dbReference type="SMART" id="SM01007"/>
    </source>
</evidence>
<dbReference type="Gene3D" id="3.40.225.10">
    <property type="entry name" value="Class II aldolase/adducin N-terminal domain"/>
    <property type="match status" value="1"/>
</dbReference>
<keyword evidence="5" id="KW-1185">Reference proteome</keyword>
<organism evidence="4 5">
    <name type="scientific">Georgenia halophila</name>
    <dbReference type="NCBI Taxonomy" id="620889"/>
    <lineage>
        <taxon>Bacteria</taxon>
        <taxon>Bacillati</taxon>
        <taxon>Actinomycetota</taxon>
        <taxon>Actinomycetes</taxon>
        <taxon>Micrococcales</taxon>
        <taxon>Bogoriellaceae</taxon>
        <taxon>Georgenia</taxon>
    </lineage>
</organism>
<reference evidence="5" key="1">
    <citation type="journal article" date="2019" name="Int. J. Syst. Evol. Microbiol.">
        <title>The Global Catalogue of Microorganisms (GCM) 10K type strain sequencing project: providing services to taxonomists for standard genome sequencing and annotation.</title>
        <authorList>
            <consortium name="The Broad Institute Genomics Platform"/>
            <consortium name="The Broad Institute Genome Sequencing Center for Infectious Disease"/>
            <person name="Wu L."/>
            <person name="Ma J."/>
        </authorList>
    </citation>
    <scope>NUCLEOTIDE SEQUENCE [LARGE SCALE GENOMIC DNA]</scope>
    <source>
        <strain evidence="5">JCM 17810</strain>
    </source>
</reference>
<dbReference type="InterPro" id="IPR050197">
    <property type="entry name" value="Aldolase_class_II_sugar_metab"/>
</dbReference>
<dbReference type="RefSeq" id="WP_345218330.1">
    <property type="nucleotide sequence ID" value="NZ_BAABGN010000013.1"/>
</dbReference>
<evidence type="ECO:0000256" key="2">
    <source>
        <dbReference type="ARBA" id="ARBA00023239"/>
    </source>
</evidence>
<dbReference type="Pfam" id="PF00596">
    <property type="entry name" value="Aldolase_II"/>
    <property type="match status" value="1"/>
</dbReference>
<evidence type="ECO:0000313" key="5">
    <source>
        <dbReference type="Proteomes" id="UP001500622"/>
    </source>
</evidence>
<keyword evidence="2" id="KW-0456">Lyase</keyword>
<dbReference type="SMART" id="SM01007">
    <property type="entry name" value="Aldolase_II"/>
    <property type="match status" value="1"/>
</dbReference>
<protein>
    <submittedName>
        <fullName evidence="4">Aldolase</fullName>
    </submittedName>
</protein>
<dbReference type="EMBL" id="BAABGN010000013">
    <property type="protein sequence ID" value="GAA4432042.1"/>
    <property type="molecule type" value="Genomic_DNA"/>
</dbReference>
<proteinExistence type="predicted"/>
<keyword evidence="1" id="KW-0479">Metal-binding</keyword>
<evidence type="ECO:0000256" key="1">
    <source>
        <dbReference type="ARBA" id="ARBA00022723"/>
    </source>
</evidence>
<dbReference type="Proteomes" id="UP001500622">
    <property type="component" value="Unassembled WGS sequence"/>
</dbReference>
<feature type="domain" description="Class II aldolase/adducin N-terminal" evidence="3">
    <location>
        <begin position="20"/>
        <end position="198"/>
    </location>
</feature>
<dbReference type="SUPFAM" id="SSF53639">
    <property type="entry name" value="AraD/HMP-PK domain-like"/>
    <property type="match status" value="1"/>
</dbReference>
<evidence type="ECO:0000313" key="4">
    <source>
        <dbReference type="EMBL" id="GAA4432042.1"/>
    </source>
</evidence>
<name>A0ABP8LP21_9MICO</name>